<name>Q6XQK9_9BACT</name>
<dbReference type="PROSITE" id="PS51186">
    <property type="entry name" value="GNAT"/>
    <property type="match status" value="1"/>
</dbReference>
<reference evidence="2" key="1">
    <citation type="journal article" date="2004" name="Appl. Environ. Microbiol.">
        <title>Long-chain N-acyltyrosine synthases from environmental DNA.</title>
        <authorList>
            <person name="Brady S.F."/>
            <person name="Chao C.J."/>
            <person name="Clardy J."/>
        </authorList>
    </citation>
    <scope>NUCLEOTIDE SEQUENCE</scope>
</reference>
<accession>Q6XQK9</accession>
<dbReference type="SUPFAM" id="SSF55729">
    <property type="entry name" value="Acyl-CoA N-acyltransferases (Nat)"/>
    <property type="match status" value="1"/>
</dbReference>
<dbReference type="InterPro" id="IPR016181">
    <property type="entry name" value="Acyl_CoA_acyltransferase"/>
</dbReference>
<dbReference type="EMBL" id="JF429416">
    <property type="protein sequence ID" value="AAO64427.1"/>
    <property type="molecule type" value="Genomic_DNA"/>
</dbReference>
<organism evidence="2">
    <name type="scientific">uncultured bacterium CSLF42</name>
    <dbReference type="NCBI Taxonomy" id="1091574"/>
    <lineage>
        <taxon>Bacteria</taxon>
        <taxon>environmental samples</taxon>
    </lineage>
</organism>
<dbReference type="GO" id="GO:0016747">
    <property type="term" value="F:acyltransferase activity, transferring groups other than amino-acyl groups"/>
    <property type="evidence" value="ECO:0007669"/>
    <property type="project" value="InterPro"/>
</dbReference>
<sequence length="227" mass="25672">MNFLDESSVVETFFSEFSGLNRPNIRPVEDLDEMKEVYRLTHTSYVSSGYSDCHPSNMLIHYPYFDHIPESTILIALMHGKIVGSVSLTIDGPNGLTVDEDFKEDCDKIRAEGKPLATVWRLVVDESHRNQRTIVMNLINEIVHRLLKNKISNCLFAVNPKHANVYQRMLNMQVVATRTTTNGLCNAPAVLLRGDPEKIPYHGVHGQTDENFNALHFLLTTGDYIGL</sequence>
<dbReference type="InterPro" id="IPR054597">
    <property type="entry name" value="FeeM_cat"/>
</dbReference>
<reference evidence="2" key="2">
    <citation type="journal article" date="2011" name="J. Bacteriol.">
        <title>Long-chain N-acyl amino acid synthases are linked to the putative PEP-CTERM/exosortase protein-sorting system in Gram-negative bacteria.</title>
        <authorList>
            <person name="Craig J.W."/>
            <person name="Cherry M.A."/>
            <person name="Brady S.F."/>
        </authorList>
    </citation>
    <scope>NUCLEOTIDE SEQUENCE</scope>
</reference>
<dbReference type="AlphaFoldDB" id="Q6XQK9"/>
<evidence type="ECO:0000313" key="2">
    <source>
        <dbReference type="EMBL" id="AAO64427.1"/>
    </source>
</evidence>
<dbReference type="InterPro" id="IPR000182">
    <property type="entry name" value="GNAT_dom"/>
</dbReference>
<feature type="domain" description="N-acetyltransferase" evidence="1">
    <location>
        <begin position="23"/>
        <end position="197"/>
    </location>
</feature>
<dbReference type="Gene3D" id="3.40.630.30">
    <property type="match status" value="1"/>
</dbReference>
<dbReference type="Pfam" id="PF21926">
    <property type="entry name" value="FeeM"/>
    <property type="match status" value="1"/>
</dbReference>
<proteinExistence type="predicted"/>
<protein>
    <submittedName>
        <fullName evidence="2">Long chain N-acyltyrosine synthase</fullName>
    </submittedName>
</protein>
<evidence type="ECO:0000259" key="1">
    <source>
        <dbReference type="PROSITE" id="PS51186"/>
    </source>
</evidence>